<feature type="domain" description="AB hydrolase-1" evidence="3">
    <location>
        <begin position="29"/>
        <end position="106"/>
    </location>
</feature>
<dbReference type="STRING" id="650164.K5W4L2"/>
<dbReference type="AlphaFoldDB" id="K5W4L2"/>
<keyword evidence="1" id="KW-0378">Hydrolase</keyword>
<dbReference type="InterPro" id="IPR000073">
    <property type="entry name" value="AB_hydrolase_1"/>
</dbReference>
<evidence type="ECO:0000256" key="1">
    <source>
        <dbReference type="ARBA" id="ARBA00022801"/>
    </source>
</evidence>
<name>K5W4L2_PHACS</name>
<dbReference type="InterPro" id="IPR000639">
    <property type="entry name" value="Epox_hydrolase-like"/>
</dbReference>
<reference evidence="4 5" key="1">
    <citation type="journal article" date="2012" name="BMC Genomics">
        <title>Comparative genomics of the white-rot fungi, Phanerochaete carnosa and P. chrysosporium, to elucidate the genetic basis of the distinct wood types they colonize.</title>
        <authorList>
            <person name="Suzuki H."/>
            <person name="MacDonald J."/>
            <person name="Syed K."/>
            <person name="Salamov A."/>
            <person name="Hori C."/>
            <person name="Aerts A."/>
            <person name="Henrissat B."/>
            <person name="Wiebenga A."/>
            <person name="vanKuyk P.A."/>
            <person name="Barry K."/>
            <person name="Lindquist E."/>
            <person name="LaButti K."/>
            <person name="Lapidus A."/>
            <person name="Lucas S."/>
            <person name="Coutinho P."/>
            <person name="Gong Y."/>
            <person name="Samejima M."/>
            <person name="Mahadevan R."/>
            <person name="Abou-Zaid M."/>
            <person name="de Vries R.P."/>
            <person name="Igarashi K."/>
            <person name="Yadav J.S."/>
            <person name="Grigoriev I.V."/>
            <person name="Master E.R."/>
        </authorList>
    </citation>
    <scope>NUCLEOTIDE SEQUENCE [LARGE SCALE GENOMIC DNA]</scope>
    <source>
        <strain evidence="4 5">HHB-10118-sp</strain>
    </source>
</reference>
<dbReference type="Proteomes" id="UP000008370">
    <property type="component" value="Unassembled WGS sequence"/>
</dbReference>
<organism evidence="4 5">
    <name type="scientific">Phanerochaete carnosa (strain HHB-10118-sp)</name>
    <name type="common">White-rot fungus</name>
    <name type="synonym">Peniophora carnosa</name>
    <dbReference type="NCBI Taxonomy" id="650164"/>
    <lineage>
        <taxon>Eukaryota</taxon>
        <taxon>Fungi</taxon>
        <taxon>Dikarya</taxon>
        <taxon>Basidiomycota</taxon>
        <taxon>Agaricomycotina</taxon>
        <taxon>Agaricomycetes</taxon>
        <taxon>Polyporales</taxon>
        <taxon>Phanerochaetaceae</taxon>
        <taxon>Phanerochaete</taxon>
    </lineage>
</organism>
<dbReference type="RefSeq" id="XP_007396801.1">
    <property type="nucleotide sequence ID" value="XM_007396739.1"/>
</dbReference>
<dbReference type="SUPFAM" id="SSF53474">
    <property type="entry name" value="alpha/beta-Hydrolases"/>
    <property type="match status" value="1"/>
</dbReference>
<evidence type="ECO:0000313" key="4">
    <source>
        <dbReference type="EMBL" id="EKM54100.1"/>
    </source>
</evidence>
<dbReference type="GO" id="GO:0016787">
    <property type="term" value="F:hydrolase activity"/>
    <property type="evidence" value="ECO:0007669"/>
    <property type="project" value="UniProtKB-KW"/>
</dbReference>
<dbReference type="InParanoid" id="K5W4L2"/>
<dbReference type="GeneID" id="18911161"/>
<evidence type="ECO:0000256" key="2">
    <source>
        <dbReference type="ARBA" id="ARBA00038334"/>
    </source>
</evidence>
<dbReference type="Pfam" id="PF00561">
    <property type="entry name" value="Abhydrolase_1"/>
    <property type="match status" value="1"/>
</dbReference>
<evidence type="ECO:0000259" key="3">
    <source>
        <dbReference type="Pfam" id="PF00561"/>
    </source>
</evidence>
<keyword evidence="5" id="KW-1185">Reference proteome</keyword>
<evidence type="ECO:0000313" key="5">
    <source>
        <dbReference type="Proteomes" id="UP000008370"/>
    </source>
</evidence>
<dbReference type="OrthoDB" id="284184at2759"/>
<dbReference type="KEGG" id="pco:PHACADRAFT_196533"/>
<gene>
    <name evidence="4" type="ORF">PHACADRAFT_196533</name>
</gene>
<protein>
    <recommendedName>
        <fullName evidence="3">AB hydrolase-1 domain-containing protein</fullName>
    </recommendedName>
</protein>
<dbReference type="PANTHER" id="PTHR43329">
    <property type="entry name" value="EPOXIDE HYDROLASE"/>
    <property type="match status" value="1"/>
</dbReference>
<proteinExistence type="inferred from homology"/>
<dbReference type="InterPro" id="IPR029058">
    <property type="entry name" value="AB_hydrolase_fold"/>
</dbReference>
<comment type="similarity">
    <text evidence="2">Belongs to the AB hydrolase superfamily. Epoxide hydrolase family.</text>
</comment>
<sequence length="239" mass="27347">MDASLYRDHVTSRGVKYHYWSSPAEGSKPTLLFCHGFPSTSRDWRFVVPLFKEKSFGVIVPDMLGYGDTDKPEDPAAYCGSLLIQDLVDILDKENVDKVIVVGHDYFHPERALAYAYFSGFYISPSPGFDLQKFLESTKAVGGRYLFGYIKIFGADPEAERVIEAHIDSFISQWFPRDPIVWRDYISPIGAHRRNLLADHVVPIASYMTEENIRYFKETFAKGGWTGPLNWYRAMVHGR</sequence>
<dbReference type="HOGENOM" id="CLU_020336_7_0_1"/>
<accession>K5W4L2</accession>
<dbReference type="Gene3D" id="3.40.50.1820">
    <property type="entry name" value="alpha/beta hydrolase"/>
    <property type="match status" value="1"/>
</dbReference>
<dbReference type="PRINTS" id="PR00412">
    <property type="entry name" value="EPOXHYDRLASE"/>
</dbReference>
<dbReference type="EMBL" id="JH930473">
    <property type="protein sequence ID" value="EKM54100.1"/>
    <property type="molecule type" value="Genomic_DNA"/>
</dbReference>